<sequence length="202" mass="21520">MTRTATVERTTSESSITVTLDLDGTGTSHISTGIGFYDHMLTALSKHSLIDLTVQAEGDLHIDGHHTIEDTAICIGQALKQALGDKSGIRRYASAVVPLDEAVAEVVVDVAGRPYVTCQGEPEGQVYARIGGSGVPYAGSMTYHFFESLALNAGLCLHLTLRAGRDPHHIVEAEFKALARALRDAVEIDPRQQGIPSTKGAL</sequence>
<comment type="similarity">
    <text evidence="5 6">Belongs to the imidazoleglycerol-phosphate dehydratase family.</text>
</comment>
<dbReference type="HAMAP" id="MF_00076">
    <property type="entry name" value="HisB"/>
    <property type="match status" value="1"/>
</dbReference>
<dbReference type="InterPro" id="IPR038494">
    <property type="entry name" value="IGPD_sf"/>
</dbReference>
<keyword evidence="2 5" id="KW-0028">Amino-acid biosynthesis</keyword>
<protein>
    <recommendedName>
        <fullName evidence="5 6">Imidazoleglycerol-phosphate dehydratase</fullName>
        <shortName evidence="5">IGPD</shortName>
        <ecNumber evidence="5 6">4.2.1.19</ecNumber>
    </recommendedName>
</protein>
<comment type="caution">
    <text evidence="7">The sequence shown here is derived from an EMBL/GenBank/DDBJ whole genome shotgun (WGS) entry which is preliminary data.</text>
</comment>
<accession>A0ABP9FI26</accession>
<dbReference type="RefSeq" id="WP_345582786.1">
    <property type="nucleotide sequence ID" value="NZ_BAABLV010000035.1"/>
</dbReference>
<evidence type="ECO:0000313" key="7">
    <source>
        <dbReference type="EMBL" id="GAA4902810.1"/>
    </source>
</evidence>
<dbReference type="NCBIfam" id="NF002110">
    <property type="entry name" value="PRK00951.1-6"/>
    <property type="match status" value="1"/>
</dbReference>
<comment type="catalytic activity">
    <reaction evidence="5 6">
        <text>D-erythro-1-(imidazol-4-yl)glycerol 3-phosphate = 3-(imidazol-4-yl)-2-oxopropyl phosphate + H2O</text>
        <dbReference type="Rhea" id="RHEA:11040"/>
        <dbReference type="ChEBI" id="CHEBI:15377"/>
        <dbReference type="ChEBI" id="CHEBI:57766"/>
        <dbReference type="ChEBI" id="CHEBI:58278"/>
        <dbReference type="EC" id="4.2.1.19"/>
    </reaction>
</comment>
<dbReference type="SUPFAM" id="SSF54211">
    <property type="entry name" value="Ribosomal protein S5 domain 2-like"/>
    <property type="match status" value="2"/>
</dbReference>
<dbReference type="Gene3D" id="3.30.230.40">
    <property type="entry name" value="Imidazole glycerol phosphate dehydratase, domain 1"/>
    <property type="match status" value="2"/>
</dbReference>
<dbReference type="Proteomes" id="UP001501521">
    <property type="component" value="Unassembled WGS sequence"/>
</dbReference>
<gene>
    <name evidence="5 7" type="primary">hisB</name>
    <name evidence="7" type="ORF">GCM10025789_22020</name>
</gene>
<keyword evidence="8" id="KW-1185">Reference proteome</keyword>
<evidence type="ECO:0000256" key="4">
    <source>
        <dbReference type="ARBA" id="ARBA00023239"/>
    </source>
</evidence>
<comment type="pathway">
    <text evidence="1 5 6">Amino-acid biosynthesis; L-histidine biosynthesis; L-histidine from 5-phospho-alpha-D-ribose 1-diphosphate: step 6/9.</text>
</comment>
<dbReference type="PROSITE" id="PS00955">
    <property type="entry name" value="IGP_DEHYDRATASE_2"/>
    <property type="match status" value="1"/>
</dbReference>
<dbReference type="NCBIfam" id="NF002114">
    <property type="entry name" value="PRK00951.2-4"/>
    <property type="match status" value="1"/>
</dbReference>
<evidence type="ECO:0000256" key="6">
    <source>
        <dbReference type="RuleBase" id="RU000599"/>
    </source>
</evidence>
<proteinExistence type="inferred from homology"/>
<evidence type="ECO:0000256" key="5">
    <source>
        <dbReference type="HAMAP-Rule" id="MF_00076"/>
    </source>
</evidence>
<dbReference type="CDD" id="cd07914">
    <property type="entry name" value="IGPD"/>
    <property type="match status" value="1"/>
</dbReference>
<comment type="subcellular location">
    <subcellularLocation>
        <location evidence="5 6">Cytoplasm</location>
    </subcellularLocation>
</comment>
<dbReference type="InterPro" id="IPR020565">
    <property type="entry name" value="ImidazoleglycerP_deHydtase_CS"/>
</dbReference>
<keyword evidence="4 5" id="KW-0456">Lyase</keyword>
<evidence type="ECO:0000256" key="1">
    <source>
        <dbReference type="ARBA" id="ARBA00005047"/>
    </source>
</evidence>
<dbReference type="InterPro" id="IPR000807">
    <property type="entry name" value="ImidazoleglycerolP_deHydtase"/>
</dbReference>
<dbReference type="PANTHER" id="PTHR23133:SF2">
    <property type="entry name" value="IMIDAZOLEGLYCEROL-PHOSPHATE DEHYDRATASE"/>
    <property type="match status" value="1"/>
</dbReference>
<dbReference type="PANTHER" id="PTHR23133">
    <property type="entry name" value="IMIDAZOLEGLYCEROL-PHOSPHATE DEHYDRATASE HIS7"/>
    <property type="match status" value="1"/>
</dbReference>
<evidence type="ECO:0000256" key="2">
    <source>
        <dbReference type="ARBA" id="ARBA00022605"/>
    </source>
</evidence>
<dbReference type="Pfam" id="PF00475">
    <property type="entry name" value="IGPD"/>
    <property type="match status" value="1"/>
</dbReference>
<dbReference type="PROSITE" id="PS00954">
    <property type="entry name" value="IGP_DEHYDRATASE_1"/>
    <property type="match status" value="1"/>
</dbReference>
<evidence type="ECO:0000256" key="3">
    <source>
        <dbReference type="ARBA" id="ARBA00023102"/>
    </source>
</evidence>
<reference evidence="8" key="1">
    <citation type="journal article" date="2019" name="Int. J. Syst. Evol. Microbiol.">
        <title>The Global Catalogue of Microorganisms (GCM) 10K type strain sequencing project: providing services to taxonomists for standard genome sequencing and annotation.</title>
        <authorList>
            <consortium name="The Broad Institute Genomics Platform"/>
            <consortium name="The Broad Institute Genome Sequencing Center for Infectious Disease"/>
            <person name="Wu L."/>
            <person name="Ma J."/>
        </authorList>
    </citation>
    <scope>NUCLEOTIDE SEQUENCE [LARGE SCALE GENOMIC DNA]</scope>
    <source>
        <strain evidence="8">JCM 19125</strain>
    </source>
</reference>
<name>A0ABP9FI26_9ACTN</name>
<dbReference type="EC" id="4.2.1.19" evidence="5 6"/>
<keyword evidence="5" id="KW-0963">Cytoplasm</keyword>
<dbReference type="EMBL" id="BAABLV010000035">
    <property type="protein sequence ID" value="GAA4902810.1"/>
    <property type="molecule type" value="Genomic_DNA"/>
</dbReference>
<keyword evidence="3 5" id="KW-0368">Histidine biosynthesis</keyword>
<organism evidence="7 8">
    <name type="scientific">Tessaracoccus lubricantis</name>
    <dbReference type="NCBI Taxonomy" id="545543"/>
    <lineage>
        <taxon>Bacteria</taxon>
        <taxon>Bacillati</taxon>
        <taxon>Actinomycetota</taxon>
        <taxon>Actinomycetes</taxon>
        <taxon>Propionibacteriales</taxon>
        <taxon>Propionibacteriaceae</taxon>
        <taxon>Tessaracoccus</taxon>
    </lineage>
</organism>
<dbReference type="InterPro" id="IPR020568">
    <property type="entry name" value="Ribosomal_Su5_D2-typ_SF"/>
</dbReference>
<dbReference type="NCBIfam" id="NF002111">
    <property type="entry name" value="PRK00951.2-1"/>
    <property type="match status" value="1"/>
</dbReference>
<evidence type="ECO:0000313" key="8">
    <source>
        <dbReference type="Proteomes" id="UP001501521"/>
    </source>
</evidence>